<comment type="caution">
    <text evidence="1">The sequence shown here is derived from an EMBL/GenBank/DDBJ whole genome shotgun (WGS) entry which is preliminary data.</text>
</comment>
<organism evidence="1 2">
    <name type="scientific">Fischerella major NIES-592</name>
    <dbReference type="NCBI Taxonomy" id="210994"/>
    <lineage>
        <taxon>Bacteria</taxon>
        <taxon>Bacillati</taxon>
        <taxon>Cyanobacteriota</taxon>
        <taxon>Cyanophyceae</taxon>
        <taxon>Nostocales</taxon>
        <taxon>Hapalosiphonaceae</taxon>
        <taxon>Fischerella</taxon>
    </lineage>
</organism>
<dbReference type="Pfam" id="PF13366">
    <property type="entry name" value="PDDEXK_3"/>
    <property type="match status" value="1"/>
</dbReference>
<accession>A0A1U7H3R4</accession>
<proteinExistence type="predicted"/>
<gene>
    <name evidence="1" type="ORF">NIES592_06565</name>
</gene>
<keyword evidence="2" id="KW-1185">Reference proteome</keyword>
<dbReference type="EMBL" id="MRCA01000002">
    <property type="protein sequence ID" value="OKH15728.1"/>
    <property type="molecule type" value="Genomic_DNA"/>
</dbReference>
<dbReference type="InterPro" id="IPR026350">
    <property type="entry name" value="GxxExxY"/>
</dbReference>
<dbReference type="OrthoDB" id="9806869at2"/>
<evidence type="ECO:0000313" key="1">
    <source>
        <dbReference type="EMBL" id="OKH15728.1"/>
    </source>
</evidence>
<dbReference type="AlphaFoldDB" id="A0A1U7H3R4"/>
<evidence type="ECO:0000313" key="2">
    <source>
        <dbReference type="Proteomes" id="UP000186391"/>
    </source>
</evidence>
<reference evidence="1 2" key="1">
    <citation type="submission" date="2016-11" db="EMBL/GenBank/DDBJ databases">
        <title>Draft Genome Sequences of Nine Cyanobacterial Strains from Diverse Habitats.</title>
        <authorList>
            <person name="Zhu T."/>
            <person name="Hou S."/>
            <person name="Lu X."/>
            <person name="Hess W.R."/>
        </authorList>
    </citation>
    <scope>NUCLEOTIDE SEQUENCE [LARGE SCALE GENOMIC DNA]</scope>
    <source>
        <strain evidence="1 2">NIES-592</strain>
    </source>
</reference>
<protein>
    <submittedName>
        <fullName evidence="1">GxxExxY protein</fullName>
    </submittedName>
</protein>
<name>A0A1U7H3R4_9CYAN</name>
<dbReference type="RefSeq" id="WP_073555249.1">
    <property type="nucleotide sequence ID" value="NZ_MRCA01000002.1"/>
</dbReference>
<dbReference type="NCBIfam" id="TIGR04256">
    <property type="entry name" value="GxxExxY"/>
    <property type="match status" value="1"/>
</dbReference>
<dbReference type="Proteomes" id="UP000186391">
    <property type="component" value="Unassembled WGS sequence"/>
</dbReference>
<sequence length="125" mass="14023">MTENELSGVIIGCAMRVHTALGAGLLESAYEECLYYELKKTGLNVNKQVPLPLIYQSVQLDCVYRLDLQVENKVIVEIKSVDILKPIHSVQLLTYLKLANCKLGLLINFNVLHLKEGIKRVANNL</sequence>